<evidence type="ECO:0000256" key="2">
    <source>
        <dbReference type="ARBA" id="ARBA00022692"/>
    </source>
</evidence>
<evidence type="ECO:0000256" key="1">
    <source>
        <dbReference type="ARBA" id="ARBA00004141"/>
    </source>
</evidence>
<dbReference type="InterPro" id="IPR044880">
    <property type="entry name" value="NCX_ion-bd_dom_sf"/>
</dbReference>
<keyword evidence="3 5" id="KW-1133">Transmembrane helix</keyword>
<keyword evidence="2 5" id="KW-0812">Transmembrane</keyword>
<proteinExistence type="predicted"/>
<comment type="subcellular location">
    <subcellularLocation>
        <location evidence="1">Membrane</location>
        <topology evidence="1">Multi-pass membrane protein</topology>
    </subcellularLocation>
</comment>
<accession>A0ABU9KXZ8</accession>
<evidence type="ECO:0000259" key="6">
    <source>
        <dbReference type="Pfam" id="PF01699"/>
    </source>
</evidence>
<keyword evidence="4 5" id="KW-0472">Membrane</keyword>
<feature type="transmembrane region" description="Helical" evidence="5">
    <location>
        <begin position="97"/>
        <end position="115"/>
    </location>
</feature>
<feature type="transmembrane region" description="Helical" evidence="5">
    <location>
        <begin position="267"/>
        <end position="285"/>
    </location>
</feature>
<organism evidence="7 8">
    <name type="scientific">Lutimonas vermicola</name>
    <dbReference type="NCBI Taxonomy" id="414288"/>
    <lineage>
        <taxon>Bacteria</taxon>
        <taxon>Pseudomonadati</taxon>
        <taxon>Bacteroidota</taxon>
        <taxon>Flavobacteriia</taxon>
        <taxon>Flavobacteriales</taxon>
        <taxon>Flavobacteriaceae</taxon>
        <taxon>Lutimonas</taxon>
    </lineage>
</organism>
<keyword evidence="8" id="KW-1185">Reference proteome</keyword>
<name>A0ABU9KXZ8_9FLAO</name>
<evidence type="ECO:0000313" key="8">
    <source>
        <dbReference type="Proteomes" id="UP001474120"/>
    </source>
</evidence>
<evidence type="ECO:0000256" key="4">
    <source>
        <dbReference type="ARBA" id="ARBA00023136"/>
    </source>
</evidence>
<dbReference type="InterPro" id="IPR004837">
    <property type="entry name" value="NaCa_Exmemb"/>
</dbReference>
<reference evidence="7 8" key="1">
    <citation type="submission" date="2024-04" db="EMBL/GenBank/DDBJ databases">
        <title>whole genome sequencing of Lutimonas vermicola strain IMCC1616.</title>
        <authorList>
            <person name="Bae S.S."/>
        </authorList>
    </citation>
    <scope>NUCLEOTIDE SEQUENCE [LARGE SCALE GENOMIC DNA]</scope>
    <source>
        <strain evidence="7 8">IMCC1616</strain>
    </source>
</reference>
<dbReference type="InterPro" id="IPR004481">
    <property type="entry name" value="K/Na/Ca-exchanger"/>
</dbReference>
<dbReference type="Gene3D" id="1.20.1420.30">
    <property type="entry name" value="NCX, central ion-binding region"/>
    <property type="match status" value="1"/>
</dbReference>
<evidence type="ECO:0000256" key="3">
    <source>
        <dbReference type="ARBA" id="ARBA00022989"/>
    </source>
</evidence>
<dbReference type="RefSeq" id="WP_342159651.1">
    <property type="nucleotide sequence ID" value="NZ_JBCDNA010000001.1"/>
</dbReference>
<evidence type="ECO:0000256" key="5">
    <source>
        <dbReference type="SAM" id="Phobius"/>
    </source>
</evidence>
<dbReference type="Proteomes" id="UP001474120">
    <property type="component" value="Unassembled WGS sequence"/>
</dbReference>
<feature type="transmembrane region" description="Helical" evidence="5">
    <location>
        <begin position="191"/>
        <end position="216"/>
    </location>
</feature>
<feature type="transmembrane region" description="Helical" evidence="5">
    <location>
        <begin position="237"/>
        <end position="255"/>
    </location>
</feature>
<sequence>MLGILIMFNIPSKWVEDSFSKISYKFKISSAIAGGFFLAIASSAPEFFTATSGVLYYRIFSIGFDTLIWSAIFNLCIIIGVGTYFKNPLLIRRSILVRDMPFLGIAIFILLILALDGVYSTVDFILLIVVYLVYLSFLYFDKSKSYPDTKTNFSRKEIILKLSFGLILIALLAHSMVSIGQETIKLFEQFYGFALPVGVLACTIYGPGTSIADLFMSIAAIRKGNYTAAVVNGISSNTFDLTICIGIPGLAYTFLTGKEILINLNSSLLIISMLSISFVLVYFILRDGKVTKRKGTILLVYFLSCMIVYLIQIF</sequence>
<dbReference type="PANTHER" id="PTHR10846">
    <property type="entry name" value="SODIUM/POTASSIUM/CALCIUM EXCHANGER"/>
    <property type="match status" value="1"/>
</dbReference>
<dbReference type="EMBL" id="JBCDNA010000001">
    <property type="protein sequence ID" value="MEL4455062.1"/>
    <property type="molecule type" value="Genomic_DNA"/>
</dbReference>
<feature type="domain" description="Sodium/calcium exchanger membrane region" evidence="6">
    <location>
        <begin position="5"/>
        <end position="139"/>
    </location>
</feature>
<dbReference type="PANTHER" id="PTHR10846:SF8">
    <property type="entry name" value="INNER MEMBRANE PROTEIN YRBG"/>
    <property type="match status" value="1"/>
</dbReference>
<dbReference type="Pfam" id="PF01699">
    <property type="entry name" value="Na_Ca_ex"/>
    <property type="match status" value="2"/>
</dbReference>
<feature type="transmembrane region" description="Helical" evidence="5">
    <location>
        <begin position="67"/>
        <end position="85"/>
    </location>
</feature>
<feature type="transmembrane region" description="Helical" evidence="5">
    <location>
        <begin position="160"/>
        <end position="179"/>
    </location>
</feature>
<feature type="transmembrane region" description="Helical" evidence="5">
    <location>
        <begin position="297"/>
        <end position="313"/>
    </location>
</feature>
<gene>
    <name evidence="7" type="ORF">AABB81_04090</name>
</gene>
<comment type="caution">
    <text evidence="7">The sequence shown here is derived from an EMBL/GenBank/DDBJ whole genome shotgun (WGS) entry which is preliminary data.</text>
</comment>
<feature type="domain" description="Sodium/calcium exchanger membrane region" evidence="6">
    <location>
        <begin position="164"/>
        <end position="308"/>
    </location>
</feature>
<evidence type="ECO:0000313" key="7">
    <source>
        <dbReference type="EMBL" id="MEL4455062.1"/>
    </source>
</evidence>
<protein>
    <recommendedName>
        <fullName evidence="6">Sodium/calcium exchanger membrane region domain-containing protein</fullName>
    </recommendedName>
</protein>
<feature type="transmembrane region" description="Helical" evidence="5">
    <location>
        <begin position="121"/>
        <end position="140"/>
    </location>
</feature>